<evidence type="ECO:0000256" key="3">
    <source>
        <dbReference type="ARBA" id="ARBA00023125"/>
    </source>
</evidence>
<organism evidence="6 7">
    <name type="scientific">Flaviflexus ciconiae</name>
    <dbReference type="NCBI Taxonomy" id="2496867"/>
    <lineage>
        <taxon>Bacteria</taxon>
        <taxon>Bacillati</taxon>
        <taxon>Actinomycetota</taxon>
        <taxon>Actinomycetes</taxon>
        <taxon>Actinomycetales</taxon>
        <taxon>Actinomycetaceae</taxon>
        <taxon>Flaviflexus</taxon>
    </lineage>
</organism>
<evidence type="ECO:0000256" key="4">
    <source>
        <dbReference type="ARBA" id="ARBA00023163"/>
    </source>
</evidence>
<protein>
    <submittedName>
        <fullName evidence="6">LysR family transcriptional regulator</fullName>
    </submittedName>
</protein>
<dbReference type="Gene3D" id="3.40.190.290">
    <property type="match status" value="1"/>
</dbReference>
<reference evidence="6 7" key="1">
    <citation type="submission" date="2018-12" db="EMBL/GenBank/DDBJ databases">
        <title>Complete genome sequence of Flaviflexus sp. H23T48.</title>
        <authorList>
            <person name="Bae J.-W."/>
            <person name="Lee J.-Y."/>
        </authorList>
    </citation>
    <scope>NUCLEOTIDE SEQUENCE [LARGE SCALE GENOMIC DNA]</scope>
    <source>
        <strain evidence="6 7">H23T48</strain>
    </source>
</reference>
<dbReference type="Proteomes" id="UP000280344">
    <property type="component" value="Chromosome"/>
</dbReference>
<dbReference type="RefSeq" id="WP_126704178.1">
    <property type="nucleotide sequence ID" value="NZ_CP034593.1"/>
</dbReference>
<keyword evidence="3" id="KW-0238">DNA-binding</keyword>
<dbReference type="Pfam" id="PF03466">
    <property type="entry name" value="LysR_substrate"/>
    <property type="match status" value="1"/>
</dbReference>
<name>A0A3S9PYF5_9ACTO</name>
<dbReference type="OrthoDB" id="9803735at2"/>
<keyword evidence="4" id="KW-0804">Transcription</keyword>
<dbReference type="PANTHER" id="PTHR30346:SF28">
    <property type="entry name" value="HTH-TYPE TRANSCRIPTIONAL REGULATOR CYNR"/>
    <property type="match status" value="1"/>
</dbReference>
<gene>
    <name evidence="6" type="ORF">EJ997_08555</name>
</gene>
<dbReference type="InterPro" id="IPR036390">
    <property type="entry name" value="WH_DNA-bd_sf"/>
</dbReference>
<accession>A0A3S9PYF5</accession>
<sequence>MTMYVCVKWEGDASMLSDDYSWYLTLARVQHLTEAAEILDIPQPTLSRKLSGLERRIGTTLFDRGGRSLRLNERGRALEKAIQGAVRSLDRGEEEIRRLLDPETGRIRFGFMPSLGPWLAPRLIRAFTSEHPRAEMVLSQDTAEVLVGLLLDGELDVALCAPDVLPELLGDLNILTVHRQAMALVVPEGHRLAGRELVDFKEVAREPFVAAPAGYTTRNILERLAKKSGVVPRIVMESEALATHAGLASTGIGITVLPDDDPSLHVPGAVFVPLKTELKRDIALVWPSSVEQVPVVRSFLEDTSNRYGDSKQAER</sequence>
<dbReference type="SUPFAM" id="SSF46785">
    <property type="entry name" value="Winged helix' DNA-binding domain"/>
    <property type="match status" value="1"/>
</dbReference>
<evidence type="ECO:0000256" key="2">
    <source>
        <dbReference type="ARBA" id="ARBA00023015"/>
    </source>
</evidence>
<dbReference type="SUPFAM" id="SSF53850">
    <property type="entry name" value="Periplasmic binding protein-like II"/>
    <property type="match status" value="1"/>
</dbReference>
<dbReference type="AlphaFoldDB" id="A0A3S9PYF5"/>
<dbReference type="Pfam" id="PF00126">
    <property type="entry name" value="HTH_1"/>
    <property type="match status" value="1"/>
</dbReference>
<keyword evidence="7" id="KW-1185">Reference proteome</keyword>
<dbReference type="InterPro" id="IPR005119">
    <property type="entry name" value="LysR_subst-bd"/>
</dbReference>
<dbReference type="GO" id="GO:0032993">
    <property type="term" value="C:protein-DNA complex"/>
    <property type="evidence" value="ECO:0007669"/>
    <property type="project" value="TreeGrafter"/>
</dbReference>
<evidence type="ECO:0000313" key="6">
    <source>
        <dbReference type="EMBL" id="AZQ77375.1"/>
    </source>
</evidence>
<dbReference type="Gene3D" id="1.10.10.10">
    <property type="entry name" value="Winged helix-like DNA-binding domain superfamily/Winged helix DNA-binding domain"/>
    <property type="match status" value="1"/>
</dbReference>
<evidence type="ECO:0000313" key="7">
    <source>
        <dbReference type="Proteomes" id="UP000280344"/>
    </source>
</evidence>
<dbReference type="KEGG" id="flh:EJ997_08555"/>
<proteinExistence type="inferred from homology"/>
<dbReference type="EMBL" id="CP034593">
    <property type="protein sequence ID" value="AZQ77375.1"/>
    <property type="molecule type" value="Genomic_DNA"/>
</dbReference>
<keyword evidence="2" id="KW-0805">Transcription regulation</keyword>
<evidence type="ECO:0000256" key="1">
    <source>
        <dbReference type="ARBA" id="ARBA00009437"/>
    </source>
</evidence>
<comment type="similarity">
    <text evidence="1">Belongs to the LysR transcriptional regulatory family.</text>
</comment>
<dbReference type="InterPro" id="IPR000847">
    <property type="entry name" value="LysR_HTH_N"/>
</dbReference>
<dbReference type="PRINTS" id="PR00039">
    <property type="entry name" value="HTHLYSR"/>
</dbReference>
<dbReference type="GO" id="GO:0003700">
    <property type="term" value="F:DNA-binding transcription factor activity"/>
    <property type="evidence" value="ECO:0007669"/>
    <property type="project" value="InterPro"/>
</dbReference>
<evidence type="ECO:0000259" key="5">
    <source>
        <dbReference type="PROSITE" id="PS50931"/>
    </source>
</evidence>
<dbReference type="PROSITE" id="PS50931">
    <property type="entry name" value="HTH_LYSR"/>
    <property type="match status" value="1"/>
</dbReference>
<feature type="domain" description="HTH lysR-type" evidence="5">
    <location>
        <begin position="24"/>
        <end position="72"/>
    </location>
</feature>
<dbReference type="PANTHER" id="PTHR30346">
    <property type="entry name" value="TRANSCRIPTIONAL DUAL REGULATOR HCAR-RELATED"/>
    <property type="match status" value="1"/>
</dbReference>
<dbReference type="GO" id="GO:0003677">
    <property type="term" value="F:DNA binding"/>
    <property type="evidence" value="ECO:0007669"/>
    <property type="project" value="UniProtKB-KW"/>
</dbReference>
<dbReference type="InterPro" id="IPR036388">
    <property type="entry name" value="WH-like_DNA-bd_sf"/>
</dbReference>